<feature type="chain" id="PRO_5022185034" description="Carboxypeptidase regulatory-like domain-containing protein" evidence="2">
    <location>
        <begin position="28"/>
        <end position="163"/>
    </location>
</feature>
<dbReference type="Proteomes" id="UP000315700">
    <property type="component" value="Chromosome"/>
</dbReference>
<dbReference type="InParanoid" id="A0A517SCU1"/>
<protein>
    <recommendedName>
        <fullName evidence="5">Carboxypeptidase regulatory-like domain-containing protein</fullName>
    </recommendedName>
</protein>
<feature type="signal peptide" evidence="2">
    <location>
        <begin position="1"/>
        <end position="27"/>
    </location>
</feature>
<dbReference type="RefSeq" id="WP_145029564.1">
    <property type="nucleotide sequence ID" value="NZ_CP036271.1"/>
</dbReference>
<keyword evidence="4" id="KW-1185">Reference proteome</keyword>
<evidence type="ECO:0000256" key="1">
    <source>
        <dbReference type="SAM" id="MobiDB-lite"/>
    </source>
</evidence>
<sequence length="163" mass="17550" precursor="true">MKSWVSASTLAACLLSLLQCGCSSEPAKPEVYPVTGVVTQGGKPVDGARVLFVPDDQKLQPASAITDKDGKYSVTTFAQNDGAQPGSYKIKVLKYEGGPPPAPAGGQEQRFISYEEEQKAYKEETKPTPPAKNVLPKKYEYEDRSGLAHTVPTAPSTFDIKIE</sequence>
<reference evidence="3 4" key="1">
    <citation type="submission" date="2019-02" db="EMBL/GenBank/DDBJ databases">
        <title>Deep-cultivation of Planctomycetes and their phenomic and genomic characterization uncovers novel biology.</title>
        <authorList>
            <person name="Wiegand S."/>
            <person name="Jogler M."/>
            <person name="Boedeker C."/>
            <person name="Pinto D."/>
            <person name="Vollmers J."/>
            <person name="Rivas-Marin E."/>
            <person name="Kohn T."/>
            <person name="Peeters S.H."/>
            <person name="Heuer A."/>
            <person name="Rast P."/>
            <person name="Oberbeckmann S."/>
            <person name="Bunk B."/>
            <person name="Jeske O."/>
            <person name="Meyerdierks A."/>
            <person name="Storesund J.E."/>
            <person name="Kallscheuer N."/>
            <person name="Luecker S."/>
            <person name="Lage O.M."/>
            <person name="Pohl T."/>
            <person name="Merkel B.J."/>
            <person name="Hornburger P."/>
            <person name="Mueller R.-W."/>
            <person name="Bruemmer F."/>
            <person name="Labrenz M."/>
            <person name="Spormann A.M."/>
            <person name="Op den Camp H."/>
            <person name="Overmann J."/>
            <person name="Amann R."/>
            <person name="Jetten M.S.M."/>
            <person name="Mascher T."/>
            <person name="Medema M.H."/>
            <person name="Devos D.P."/>
            <person name="Kaster A.-K."/>
            <person name="Ovreas L."/>
            <person name="Rohde M."/>
            <person name="Galperin M.Y."/>
            <person name="Jogler C."/>
        </authorList>
    </citation>
    <scope>NUCLEOTIDE SEQUENCE [LARGE SCALE GENOMIC DNA]</scope>
    <source>
        <strain evidence="3 4">Pan44</strain>
    </source>
</reference>
<dbReference type="Gene3D" id="2.60.40.10">
    <property type="entry name" value="Immunoglobulins"/>
    <property type="match status" value="1"/>
</dbReference>
<accession>A0A517SCU1</accession>
<dbReference type="OrthoDB" id="281179at2"/>
<evidence type="ECO:0000313" key="3">
    <source>
        <dbReference type="EMBL" id="QDT53941.1"/>
    </source>
</evidence>
<dbReference type="SUPFAM" id="SSF49373">
    <property type="entry name" value="Invasin/intimin cell-adhesion fragments"/>
    <property type="match status" value="1"/>
</dbReference>
<dbReference type="EMBL" id="CP036271">
    <property type="protein sequence ID" value="QDT53941.1"/>
    <property type="molecule type" value="Genomic_DNA"/>
</dbReference>
<feature type="region of interest" description="Disordered" evidence="1">
    <location>
        <begin position="143"/>
        <end position="163"/>
    </location>
</feature>
<evidence type="ECO:0008006" key="5">
    <source>
        <dbReference type="Google" id="ProtNLM"/>
    </source>
</evidence>
<name>A0A517SCU1_9PLAN</name>
<dbReference type="InterPro" id="IPR008964">
    <property type="entry name" value="Invasin/intimin_cell_adhesion"/>
</dbReference>
<dbReference type="KEGG" id="ccos:Pan44_19680"/>
<evidence type="ECO:0000256" key="2">
    <source>
        <dbReference type="SAM" id="SignalP"/>
    </source>
</evidence>
<keyword evidence="2" id="KW-0732">Signal</keyword>
<proteinExistence type="predicted"/>
<dbReference type="InterPro" id="IPR013783">
    <property type="entry name" value="Ig-like_fold"/>
</dbReference>
<organism evidence="3 4">
    <name type="scientific">Caulifigura coniformis</name>
    <dbReference type="NCBI Taxonomy" id="2527983"/>
    <lineage>
        <taxon>Bacteria</taxon>
        <taxon>Pseudomonadati</taxon>
        <taxon>Planctomycetota</taxon>
        <taxon>Planctomycetia</taxon>
        <taxon>Planctomycetales</taxon>
        <taxon>Planctomycetaceae</taxon>
        <taxon>Caulifigura</taxon>
    </lineage>
</organism>
<gene>
    <name evidence="3" type="ORF">Pan44_19680</name>
</gene>
<dbReference type="AlphaFoldDB" id="A0A517SCU1"/>
<evidence type="ECO:0000313" key="4">
    <source>
        <dbReference type="Proteomes" id="UP000315700"/>
    </source>
</evidence>